<sequence length="51" mass="5630">MDMDTVNNLTVNAFGSGLAVMGLIVVTVNLYRAQGFGRQLHVRYIVYLIGK</sequence>
<name>A0A139AFT7_GONPJ</name>
<evidence type="ECO:0000313" key="2">
    <source>
        <dbReference type="EMBL" id="KXS15628.1"/>
    </source>
</evidence>
<dbReference type="AlphaFoldDB" id="A0A139AFT7"/>
<accession>A0A139AFT7</accession>
<feature type="transmembrane region" description="Helical" evidence="1">
    <location>
        <begin position="12"/>
        <end position="31"/>
    </location>
</feature>
<keyword evidence="1" id="KW-0812">Transmembrane</keyword>
<evidence type="ECO:0000256" key="1">
    <source>
        <dbReference type="SAM" id="Phobius"/>
    </source>
</evidence>
<organism evidence="2 3">
    <name type="scientific">Gonapodya prolifera (strain JEL478)</name>
    <name type="common">Monoblepharis prolifera</name>
    <dbReference type="NCBI Taxonomy" id="1344416"/>
    <lineage>
        <taxon>Eukaryota</taxon>
        <taxon>Fungi</taxon>
        <taxon>Fungi incertae sedis</taxon>
        <taxon>Chytridiomycota</taxon>
        <taxon>Chytridiomycota incertae sedis</taxon>
        <taxon>Monoblepharidomycetes</taxon>
        <taxon>Monoblepharidales</taxon>
        <taxon>Gonapodyaceae</taxon>
        <taxon>Gonapodya</taxon>
    </lineage>
</organism>
<protein>
    <submittedName>
        <fullName evidence="2">Uncharacterized protein</fullName>
    </submittedName>
</protein>
<keyword evidence="1" id="KW-0472">Membrane</keyword>
<proteinExistence type="predicted"/>
<dbReference type="OrthoDB" id="2182129at2759"/>
<dbReference type="Proteomes" id="UP000070544">
    <property type="component" value="Unassembled WGS sequence"/>
</dbReference>
<reference evidence="2 3" key="1">
    <citation type="journal article" date="2015" name="Genome Biol. Evol.">
        <title>Phylogenomic analyses indicate that early fungi evolved digesting cell walls of algal ancestors of land plants.</title>
        <authorList>
            <person name="Chang Y."/>
            <person name="Wang S."/>
            <person name="Sekimoto S."/>
            <person name="Aerts A.L."/>
            <person name="Choi C."/>
            <person name="Clum A."/>
            <person name="LaButti K.M."/>
            <person name="Lindquist E.A."/>
            <person name="Yee Ngan C."/>
            <person name="Ohm R.A."/>
            <person name="Salamov A.A."/>
            <person name="Grigoriev I.V."/>
            <person name="Spatafora J.W."/>
            <person name="Berbee M.L."/>
        </authorList>
    </citation>
    <scope>NUCLEOTIDE SEQUENCE [LARGE SCALE GENOMIC DNA]</scope>
    <source>
        <strain evidence="2 3">JEL478</strain>
    </source>
</reference>
<dbReference type="EMBL" id="KQ965761">
    <property type="protein sequence ID" value="KXS15628.1"/>
    <property type="molecule type" value="Genomic_DNA"/>
</dbReference>
<gene>
    <name evidence="2" type="ORF">M427DRAFT_32307</name>
</gene>
<evidence type="ECO:0000313" key="3">
    <source>
        <dbReference type="Proteomes" id="UP000070544"/>
    </source>
</evidence>
<keyword evidence="3" id="KW-1185">Reference proteome</keyword>
<keyword evidence="1" id="KW-1133">Transmembrane helix</keyword>